<organism evidence="1 2">
    <name type="scientific">Anopheles arabiensis</name>
    <name type="common">Mosquito</name>
    <dbReference type="NCBI Taxonomy" id="7173"/>
    <lineage>
        <taxon>Eukaryota</taxon>
        <taxon>Metazoa</taxon>
        <taxon>Ecdysozoa</taxon>
        <taxon>Arthropoda</taxon>
        <taxon>Hexapoda</taxon>
        <taxon>Insecta</taxon>
        <taxon>Pterygota</taxon>
        <taxon>Neoptera</taxon>
        <taxon>Endopterygota</taxon>
        <taxon>Diptera</taxon>
        <taxon>Nematocera</taxon>
        <taxon>Culicoidea</taxon>
        <taxon>Culicidae</taxon>
        <taxon>Anophelinae</taxon>
        <taxon>Anopheles</taxon>
    </lineage>
</organism>
<sequence length="37" mass="4501">MKFIRKPADDEWQSVPRSHSQHLRQYAKVVLEVRFFA</sequence>
<dbReference type="VEuPathDB" id="VectorBase:AARA014590"/>
<name>A0A182IGJ6_ANOAR</name>
<accession>A0A182IGJ6</accession>
<evidence type="ECO:0000313" key="1">
    <source>
        <dbReference type="EnsemblMetazoa" id="AARA014590-PA"/>
    </source>
</evidence>
<dbReference type="Proteomes" id="UP000075840">
    <property type="component" value="Unassembled WGS sequence"/>
</dbReference>
<reference evidence="1" key="1">
    <citation type="submission" date="2022-08" db="UniProtKB">
        <authorList>
            <consortium name="EnsemblMetazoa"/>
        </authorList>
    </citation>
    <scope>IDENTIFICATION</scope>
    <source>
        <strain evidence="1">Dongola</strain>
    </source>
</reference>
<protein>
    <submittedName>
        <fullName evidence="1">Uncharacterized protein</fullName>
    </submittedName>
</protein>
<dbReference type="EnsemblMetazoa" id="AARA014590-RA">
    <property type="protein sequence ID" value="AARA014590-PA"/>
    <property type="gene ID" value="AARA014590"/>
</dbReference>
<evidence type="ECO:0000313" key="2">
    <source>
        <dbReference type="Proteomes" id="UP000075840"/>
    </source>
</evidence>
<dbReference type="AlphaFoldDB" id="A0A182IGJ6"/>
<dbReference type="EMBL" id="APCN01001973">
    <property type="status" value="NOT_ANNOTATED_CDS"/>
    <property type="molecule type" value="Genomic_DNA"/>
</dbReference>
<keyword evidence="2" id="KW-1185">Reference proteome</keyword>
<proteinExistence type="predicted"/>